<dbReference type="InterPro" id="IPR003599">
    <property type="entry name" value="Ig_sub"/>
</dbReference>
<evidence type="ECO:0000256" key="5">
    <source>
        <dbReference type="ARBA" id="ARBA00023180"/>
    </source>
</evidence>
<dbReference type="SMART" id="SM00368">
    <property type="entry name" value="LRR_RI"/>
    <property type="match status" value="1"/>
</dbReference>
<dbReference type="GO" id="GO:0001817">
    <property type="term" value="P:regulation of cytokine production"/>
    <property type="evidence" value="ECO:0007669"/>
    <property type="project" value="TreeGrafter"/>
</dbReference>
<evidence type="ECO:0000256" key="4">
    <source>
        <dbReference type="ARBA" id="ARBA00023157"/>
    </source>
</evidence>
<evidence type="ECO:0000259" key="9">
    <source>
        <dbReference type="PROSITE" id="PS50835"/>
    </source>
</evidence>
<feature type="transmembrane region" description="Helical" evidence="7">
    <location>
        <begin position="263"/>
        <end position="286"/>
    </location>
</feature>
<evidence type="ECO:0000256" key="8">
    <source>
        <dbReference type="SAM" id="SignalP"/>
    </source>
</evidence>
<dbReference type="AlphaFoldDB" id="A0AAR2JUX4"/>
<dbReference type="Pfam" id="PF07686">
    <property type="entry name" value="V-set"/>
    <property type="match status" value="2"/>
</dbReference>
<dbReference type="FunFam" id="2.60.40.10:FF:000142">
    <property type="entry name" value="V-set domain-containing T-cell activation inhibitor 1"/>
    <property type="match status" value="2"/>
</dbReference>
<dbReference type="PROSITE" id="PS51450">
    <property type="entry name" value="LRR"/>
    <property type="match status" value="1"/>
</dbReference>
<keyword evidence="11" id="KW-1185">Reference proteome</keyword>
<protein>
    <recommendedName>
        <fullName evidence="9">Ig-like domain-containing protein</fullName>
    </recommendedName>
</protein>
<keyword evidence="2 8" id="KW-0732">Signal</keyword>
<evidence type="ECO:0000256" key="2">
    <source>
        <dbReference type="ARBA" id="ARBA00022729"/>
    </source>
</evidence>
<dbReference type="GO" id="GO:0009897">
    <property type="term" value="C:external side of plasma membrane"/>
    <property type="evidence" value="ECO:0007669"/>
    <property type="project" value="TreeGrafter"/>
</dbReference>
<evidence type="ECO:0000256" key="6">
    <source>
        <dbReference type="ARBA" id="ARBA00023319"/>
    </source>
</evidence>
<feature type="domain" description="Ig-like" evidence="9">
    <location>
        <begin position="155"/>
        <end position="239"/>
    </location>
</feature>
<dbReference type="Gene3D" id="2.60.40.10">
    <property type="entry name" value="Immunoglobulins"/>
    <property type="match status" value="2"/>
</dbReference>
<dbReference type="InterPro" id="IPR007110">
    <property type="entry name" value="Ig-like_dom"/>
</dbReference>
<dbReference type="Gene3D" id="3.80.10.10">
    <property type="entry name" value="Ribonuclease Inhibitor"/>
    <property type="match status" value="1"/>
</dbReference>
<reference evidence="10 11" key="1">
    <citation type="submission" date="2020-10" db="EMBL/GenBank/DDBJ databases">
        <title>Pygocentrus nattereri (red-bellied piranha) genome, fPygNat1, primary haplotype.</title>
        <authorList>
            <person name="Myers G."/>
            <person name="Meyer A."/>
            <person name="Karagic N."/>
            <person name="Pippel M."/>
            <person name="Winkler S."/>
            <person name="Tracey A."/>
            <person name="Wood J."/>
            <person name="Formenti G."/>
            <person name="Howe K."/>
            <person name="Fedrigo O."/>
            <person name="Jarvis E.D."/>
        </authorList>
    </citation>
    <scope>NUCLEOTIDE SEQUENCE [LARGE SCALE GENOMIC DNA]</scope>
</reference>
<dbReference type="InterPro" id="IPR050504">
    <property type="entry name" value="IgSF_BTN/MOG"/>
</dbReference>
<dbReference type="PANTHER" id="PTHR24100">
    <property type="entry name" value="BUTYROPHILIN"/>
    <property type="match status" value="1"/>
</dbReference>
<sequence length="407" mass="45813">MKFPSVTLLIFSALMGTTAEQLKVVGPDAPLVVEAGEDLILPCSVQPNITAVDMTVEWLRPDLSDRLVHLYEDHEDRNEKQSKSYRGRTRLFKEELQKGNTSLKLSAIRPFDRGAYKCSVQDKSTSWYDDITLYVEVNVHLKVVGPEAPLVAEAGDDLVLPCSLQPKVSAEGMTVEWIRQELGQYNTIVHLYEDNKDNNEHQMESYRGRTGLFKGELQKGNASLKLSAVQPSDEGFYKCFIQLFAWNDDVTIYVEVKGKGFHAWKIAIICISVFAIASIALTAWILKDKFSKKDLTPAQCSAIAYMRLHSEKVRKELNLKKYNTSEEGYKRLIPASTNCREAQFACCNLSELSIITVNAALQSENSSLRELDLSYNDLEDSGLEKLSDGLKSSHCKLEILRLVLVFI</sequence>
<proteinExistence type="predicted"/>
<evidence type="ECO:0000256" key="1">
    <source>
        <dbReference type="ARBA" id="ARBA00004370"/>
    </source>
</evidence>
<evidence type="ECO:0000256" key="7">
    <source>
        <dbReference type="SAM" id="Phobius"/>
    </source>
</evidence>
<keyword evidence="4" id="KW-1015">Disulfide bond</keyword>
<keyword evidence="5" id="KW-0325">Glycoprotein</keyword>
<name>A0AAR2JUX4_PYGNA</name>
<keyword evidence="7" id="KW-0812">Transmembrane</keyword>
<dbReference type="SUPFAM" id="SSF52047">
    <property type="entry name" value="RNI-like"/>
    <property type="match status" value="1"/>
</dbReference>
<feature type="domain" description="Ig-like" evidence="9">
    <location>
        <begin position="4"/>
        <end position="134"/>
    </location>
</feature>
<feature type="chain" id="PRO_5044006316" description="Ig-like domain-containing protein" evidence="8">
    <location>
        <begin position="20"/>
        <end position="407"/>
    </location>
</feature>
<evidence type="ECO:0000313" key="10">
    <source>
        <dbReference type="Ensembl" id="ENSPNAP00000054047.1"/>
    </source>
</evidence>
<dbReference type="SUPFAM" id="SSF48726">
    <property type="entry name" value="Immunoglobulin"/>
    <property type="match status" value="2"/>
</dbReference>
<dbReference type="SMART" id="SM00406">
    <property type="entry name" value="IGv"/>
    <property type="match status" value="2"/>
</dbReference>
<dbReference type="GO" id="GO:0050852">
    <property type="term" value="P:T cell receptor signaling pathway"/>
    <property type="evidence" value="ECO:0007669"/>
    <property type="project" value="TreeGrafter"/>
</dbReference>
<feature type="signal peptide" evidence="8">
    <location>
        <begin position="1"/>
        <end position="19"/>
    </location>
</feature>
<dbReference type="InterPro" id="IPR013783">
    <property type="entry name" value="Ig-like_fold"/>
</dbReference>
<dbReference type="GeneTree" id="ENSGT01050000244843"/>
<dbReference type="Pfam" id="PF13516">
    <property type="entry name" value="LRR_6"/>
    <property type="match status" value="1"/>
</dbReference>
<accession>A0AAR2JUX4</accession>
<dbReference type="Proteomes" id="UP001501920">
    <property type="component" value="Chromosome 1"/>
</dbReference>
<dbReference type="Ensembl" id="ENSPNAT00000059869.1">
    <property type="protein sequence ID" value="ENSPNAP00000054047.1"/>
    <property type="gene ID" value="ENSPNAG00000033467.1"/>
</dbReference>
<keyword evidence="3 7" id="KW-0472">Membrane</keyword>
<reference evidence="10" key="3">
    <citation type="submission" date="2025-09" db="UniProtKB">
        <authorList>
            <consortium name="Ensembl"/>
        </authorList>
    </citation>
    <scope>IDENTIFICATION</scope>
</reference>
<dbReference type="GO" id="GO:0005102">
    <property type="term" value="F:signaling receptor binding"/>
    <property type="evidence" value="ECO:0007669"/>
    <property type="project" value="TreeGrafter"/>
</dbReference>
<dbReference type="InterPro" id="IPR001611">
    <property type="entry name" value="Leu-rich_rpt"/>
</dbReference>
<dbReference type="PROSITE" id="PS50835">
    <property type="entry name" value="IG_LIKE"/>
    <property type="match status" value="2"/>
</dbReference>
<evidence type="ECO:0000256" key="3">
    <source>
        <dbReference type="ARBA" id="ARBA00023136"/>
    </source>
</evidence>
<dbReference type="SMART" id="SM00409">
    <property type="entry name" value="IG"/>
    <property type="match status" value="2"/>
</dbReference>
<dbReference type="GO" id="GO:1903037">
    <property type="term" value="P:regulation of leukocyte cell-cell adhesion"/>
    <property type="evidence" value="ECO:0007669"/>
    <property type="project" value="UniProtKB-ARBA"/>
</dbReference>
<dbReference type="InterPro" id="IPR036179">
    <property type="entry name" value="Ig-like_dom_sf"/>
</dbReference>
<keyword evidence="6" id="KW-0393">Immunoglobulin domain</keyword>
<organism evidence="10 11">
    <name type="scientific">Pygocentrus nattereri</name>
    <name type="common">Red-bellied piranha</name>
    <dbReference type="NCBI Taxonomy" id="42514"/>
    <lineage>
        <taxon>Eukaryota</taxon>
        <taxon>Metazoa</taxon>
        <taxon>Chordata</taxon>
        <taxon>Craniata</taxon>
        <taxon>Vertebrata</taxon>
        <taxon>Euteleostomi</taxon>
        <taxon>Actinopterygii</taxon>
        <taxon>Neopterygii</taxon>
        <taxon>Teleostei</taxon>
        <taxon>Ostariophysi</taxon>
        <taxon>Characiformes</taxon>
        <taxon>Characoidei</taxon>
        <taxon>Pygocentrus</taxon>
    </lineage>
</organism>
<dbReference type="GO" id="GO:0050863">
    <property type="term" value="P:regulation of T cell activation"/>
    <property type="evidence" value="ECO:0007669"/>
    <property type="project" value="UniProtKB-ARBA"/>
</dbReference>
<dbReference type="InterPro" id="IPR013106">
    <property type="entry name" value="Ig_V-set"/>
</dbReference>
<evidence type="ECO:0000313" key="11">
    <source>
        <dbReference type="Proteomes" id="UP001501920"/>
    </source>
</evidence>
<dbReference type="PANTHER" id="PTHR24100:SF151">
    <property type="entry name" value="ICOS LIGAND"/>
    <property type="match status" value="1"/>
</dbReference>
<keyword evidence="7" id="KW-1133">Transmembrane helix</keyword>
<dbReference type="InterPro" id="IPR032675">
    <property type="entry name" value="LRR_dom_sf"/>
</dbReference>
<comment type="subcellular location">
    <subcellularLocation>
        <location evidence="1">Membrane</location>
    </subcellularLocation>
</comment>
<reference evidence="10" key="2">
    <citation type="submission" date="2025-08" db="UniProtKB">
        <authorList>
            <consortium name="Ensembl"/>
        </authorList>
    </citation>
    <scope>IDENTIFICATION</scope>
</reference>